<dbReference type="GO" id="GO:0033862">
    <property type="term" value="F:UMP kinase activity"/>
    <property type="evidence" value="ECO:0007669"/>
    <property type="project" value="RHEA"/>
</dbReference>
<evidence type="ECO:0000256" key="1">
    <source>
        <dbReference type="ARBA" id="ARBA00022490"/>
    </source>
</evidence>
<keyword evidence="3 9" id="KW-0547">Nucleotide-binding</keyword>
<keyword evidence="2 9" id="KW-0808">Transferase</keyword>
<dbReference type="InterPro" id="IPR027417">
    <property type="entry name" value="P-loop_NTPase"/>
</dbReference>
<dbReference type="Gene3D" id="3.40.50.300">
    <property type="entry name" value="P-loop containing nucleotide triphosphate hydrolases"/>
    <property type="match status" value="1"/>
</dbReference>
<reference evidence="12" key="1">
    <citation type="submission" date="2016-03" db="EMBL/GenBank/DDBJ databases">
        <title>Mechanisms controlling the formation of the plant cell surface in tip-growing cells are functionally conserved among land plants.</title>
        <authorList>
            <person name="Honkanen S."/>
            <person name="Jones V.A."/>
            <person name="Morieri G."/>
            <person name="Champion C."/>
            <person name="Hetherington A.J."/>
            <person name="Kelly S."/>
            <person name="Saint-Marcoux D."/>
            <person name="Proust H."/>
            <person name="Prescott H."/>
            <person name="Dolan L."/>
        </authorList>
    </citation>
    <scope>NUCLEOTIDE SEQUENCE [LARGE SCALE GENOMIC DNA]</scope>
    <source>
        <tissue evidence="12">Whole gametophyte</tissue>
    </source>
</reference>
<keyword evidence="4 9" id="KW-0418">Kinase</keyword>
<comment type="domain">
    <text evidence="9">Consists of three domains, a large central CORE domain and two small peripheral domains, NMPbind and LID, which undergo movements during catalysis. The LID domain closes over the site of phosphoryl transfer upon ATP binding. Assembling and dissambling the active center during each catalytic cycle provides an effective means to prevent ATP hydrolysis.</text>
</comment>
<proteinExistence type="inferred from homology"/>
<feature type="binding site" evidence="9">
    <location>
        <position position="280"/>
    </location>
    <ligand>
        <name>ATP</name>
        <dbReference type="ChEBI" id="CHEBI:30616"/>
    </ligand>
</feature>
<evidence type="ECO:0000256" key="10">
    <source>
        <dbReference type="SAM" id="MobiDB-lite"/>
    </source>
</evidence>
<dbReference type="GO" id="GO:0005634">
    <property type="term" value="C:nucleus"/>
    <property type="evidence" value="ECO:0007669"/>
    <property type="project" value="UniProtKB-SubCell"/>
</dbReference>
<dbReference type="GO" id="GO:0006221">
    <property type="term" value="P:pyrimidine nucleotide biosynthetic process"/>
    <property type="evidence" value="ECO:0007669"/>
    <property type="project" value="UniProtKB-UniRule"/>
</dbReference>
<evidence type="ECO:0000259" key="11">
    <source>
        <dbReference type="Pfam" id="PF08332"/>
    </source>
</evidence>
<feature type="binding site" evidence="9">
    <location>
        <begin position="171"/>
        <end position="173"/>
    </location>
    <ligand>
        <name>a ribonucleoside 5'-phosphate</name>
        <dbReference type="ChEBI" id="CHEBI:58043"/>
    </ligand>
</feature>
<dbReference type="SUPFAM" id="SSF52540">
    <property type="entry name" value="P-loop containing nucleoside triphosphate hydrolases"/>
    <property type="match status" value="1"/>
</dbReference>
<comment type="function">
    <text evidence="9">Catalyzes the phosphorylation of pyrimidine nucleoside monophosphates at the expense of ATP. Plays an important role in de novo pyrimidine nucleotide biosynthesis. Has preference for UMP and CMP as phosphate acceptors.</text>
</comment>
<protein>
    <recommendedName>
        <fullName evidence="9">UMP-CMP kinase</fullName>
        <ecNumber evidence="9">2.7.4.14</ecNumber>
    </recommendedName>
    <alternativeName>
        <fullName evidence="9">Deoxycytidylate kinase</fullName>
        <shortName evidence="9">CK</shortName>
        <shortName evidence="9">dCMP kinase</shortName>
    </alternativeName>
    <alternativeName>
        <fullName evidence="9">Uridine monophosphate/cytidine monophosphate kinase</fullName>
        <shortName evidence="9">UMP/CMP kinase</shortName>
        <shortName evidence="9">UMP/CMPK</shortName>
    </alternativeName>
</protein>
<comment type="catalytic activity">
    <reaction evidence="8 9">
        <text>UMP + ATP = UDP + ADP</text>
        <dbReference type="Rhea" id="RHEA:24400"/>
        <dbReference type="ChEBI" id="CHEBI:30616"/>
        <dbReference type="ChEBI" id="CHEBI:57865"/>
        <dbReference type="ChEBI" id="CHEBI:58223"/>
        <dbReference type="ChEBI" id="CHEBI:456216"/>
        <dbReference type="EC" id="2.7.4.14"/>
    </reaction>
</comment>
<dbReference type="CDD" id="cd01428">
    <property type="entry name" value="ADK"/>
    <property type="match status" value="1"/>
</dbReference>
<keyword evidence="6 9" id="KW-0665">Pyrimidine biosynthesis</keyword>
<dbReference type="InterPro" id="IPR013543">
    <property type="entry name" value="Ca/CaM-dep_prot_kinase-assoc"/>
</dbReference>
<evidence type="ECO:0000313" key="12">
    <source>
        <dbReference type="EMBL" id="OAE30749.1"/>
    </source>
</evidence>
<dbReference type="InterPro" id="IPR033690">
    <property type="entry name" value="Adenylat_kinase_CS"/>
</dbReference>
<comment type="catalytic activity">
    <reaction evidence="9">
        <text>CMP + ATP = CDP + ADP</text>
        <dbReference type="Rhea" id="RHEA:11600"/>
        <dbReference type="ChEBI" id="CHEBI:30616"/>
        <dbReference type="ChEBI" id="CHEBI:58069"/>
        <dbReference type="ChEBI" id="CHEBI:60377"/>
        <dbReference type="ChEBI" id="CHEBI:456216"/>
        <dbReference type="EC" id="2.7.4.14"/>
    </reaction>
</comment>
<evidence type="ECO:0000313" key="13">
    <source>
        <dbReference type="Proteomes" id="UP000077202"/>
    </source>
</evidence>
<organism evidence="12 13">
    <name type="scientific">Marchantia polymorpha subsp. ruderalis</name>
    <dbReference type="NCBI Taxonomy" id="1480154"/>
    <lineage>
        <taxon>Eukaryota</taxon>
        <taxon>Viridiplantae</taxon>
        <taxon>Streptophyta</taxon>
        <taxon>Embryophyta</taxon>
        <taxon>Marchantiophyta</taxon>
        <taxon>Marchantiopsida</taxon>
        <taxon>Marchantiidae</taxon>
        <taxon>Marchantiales</taxon>
        <taxon>Marchantiaceae</taxon>
        <taxon>Marchantia</taxon>
    </lineage>
</organism>
<dbReference type="PROSITE" id="PS00113">
    <property type="entry name" value="ADENYLATE_KINASE"/>
    <property type="match status" value="1"/>
</dbReference>
<dbReference type="Proteomes" id="UP000077202">
    <property type="component" value="Unassembled WGS sequence"/>
</dbReference>
<evidence type="ECO:0000256" key="6">
    <source>
        <dbReference type="ARBA" id="ARBA00022975"/>
    </source>
</evidence>
<dbReference type="Pfam" id="PF08332">
    <property type="entry name" value="CaMKII_AD"/>
    <property type="match status" value="1"/>
</dbReference>
<evidence type="ECO:0000256" key="5">
    <source>
        <dbReference type="ARBA" id="ARBA00022840"/>
    </source>
</evidence>
<dbReference type="GO" id="GO:0036430">
    <property type="term" value="F:CMP kinase activity"/>
    <property type="evidence" value="ECO:0007669"/>
    <property type="project" value="RHEA"/>
</dbReference>
<feature type="region of interest" description="Disordered" evidence="10">
    <location>
        <begin position="16"/>
        <end position="37"/>
    </location>
</feature>
<evidence type="ECO:0000256" key="7">
    <source>
        <dbReference type="ARBA" id="ARBA00023242"/>
    </source>
</evidence>
<comment type="subunit">
    <text evidence="9">Monomer.</text>
</comment>
<accession>A0A176WCD6</accession>
<feature type="binding site" evidence="9">
    <location>
        <begin position="124"/>
        <end position="129"/>
    </location>
    <ligand>
        <name>ATP</name>
        <dbReference type="ChEBI" id="CHEBI:30616"/>
    </ligand>
</feature>
<dbReference type="GO" id="GO:0005516">
    <property type="term" value="F:calmodulin binding"/>
    <property type="evidence" value="ECO:0007669"/>
    <property type="project" value="InterPro"/>
</dbReference>
<dbReference type="InterPro" id="IPR000850">
    <property type="entry name" value="Adenylat/UMP-CMP_kin"/>
</dbReference>
<keyword evidence="1 9" id="KW-0963">Cytoplasm</keyword>
<evidence type="ECO:0000256" key="4">
    <source>
        <dbReference type="ARBA" id="ARBA00022777"/>
    </source>
</evidence>
<comment type="similarity">
    <text evidence="9">Belongs to the adenylate kinase family. UMP-CMP kinase subfamily.</text>
</comment>
<dbReference type="SMR" id="A0A176WCD6"/>
<keyword evidence="5 9" id="KW-0067">ATP-binding</keyword>
<comment type="cofactor">
    <cofactor evidence="9">
        <name>Mg(2+)</name>
        <dbReference type="ChEBI" id="CHEBI:18420"/>
    </cofactor>
    <text evidence="9">Binds 1 Mg(2+) ion per monomer.</text>
</comment>
<keyword evidence="7 9" id="KW-0539">Nucleus</keyword>
<feature type="domain" description="Calcium/calmodulin-dependent protein kinase II association-domain" evidence="11">
    <location>
        <begin position="299"/>
        <end position="411"/>
    </location>
</feature>
<dbReference type="Pfam" id="PF00406">
    <property type="entry name" value="ADK"/>
    <property type="match status" value="1"/>
</dbReference>
<comment type="caution">
    <text evidence="12">The sequence shown here is derived from an EMBL/GenBank/DDBJ whole genome shotgun (WGS) entry which is preliminary data.</text>
</comment>
<dbReference type="GO" id="GO:0004683">
    <property type="term" value="F:calcium/calmodulin-dependent protein kinase activity"/>
    <property type="evidence" value="ECO:0007669"/>
    <property type="project" value="InterPro"/>
</dbReference>
<evidence type="ECO:0000256" key="3">
    <source>
        <dbReference type="ARBA" id="ARBA00022741"/>
    </source>
</evidence>
<keyword evidence="13" id="KW-1185">Reference proteome</keyword>
<dbReference type="GO" id="GO:0036431">
    <property type="term" value="F:dCMP kinase activity"/>
    <property type="evidence" value="ECO:0007669"/>
    <property type="project" value="RHEA"/>
</dbReference>
<dbReference type="NCBIfam" id="TIGR01359">
    <property type="entry name" value="UMP_CMP_kin_fam"/>
    <property type="match status" value="1"/>
</dbReference>
<dbReference type="AlphaFoldDB" id="A0A176WCD6"/>
<dbReference type="PRINTS" id="PR00094">
    <property type="entry name" value="ADENYLTKNASE"/>
</dbReference>
<comment type="catalytic activity">
    <reaction evidence="9">
        <text>dCMP + ATP = dCDP + ADP</text>
        <dbReference type="Rhea" id="RHEA:25094"/>
        <dbReference type="ChEBI" id="CHEBI:30616"/>
        <dbReference type="ChEBI" id="CHEBI:57566"/>
        <dbReference type="ChEBI" id="CHEBI:58593"/>
        <dbReference type="ChEBI" id="CHEBI:456216"/>
        <dbReference type="EC" id="2.7.4.14"/>
    </reaction>
</comment>
<dbReference type="Gene3D" id="3.10.450.50">
    <property type="match status" value="1"/>
</dbReference>
<comment type="subcellular location">
    <subcellularLocation>
        <location evidence="9">Cytoplasm</location>
    </subcellularLocation>
    <subcellularLocation>
        <location evidence="9">Nucleus</location>
    </subcellularLocation>
</comment>
<dbReference type="HAMAP" id="MF_00235">
    <property type="entry name" value="Adenylate_kinase_Adk"/>
    <property type="match status" value="1"/>
</dbReference>
<dbReference type="InterPro" id="IPR032710">
    <property type="entry name" value="NTF2-like_dom_sf"/>
</dbReference>
<dbReference type="GO" id="GO:0005737">
    <property type="term" value="C:cytoplasm"/>
    <property type="evidence" value="ECO:0007669"/>
    <property type="project" value="UniProtKB-SubCell"/>
</dbReference>
<dbReference type="FunFam" id="3.40.50.300:FF:000315">
    <property type="entry name" value="Adenylate kinase 1"/>
    <property type="match status" value="1"/>
</dbReference>
<feature type="binding site" evidence="9">
    <location>
        <begin position="198"/>
        <end position="201"/>
    </location>
    <ligand>
        <name>a ribonucleoside 5'-phosphate</name>
        <dbReference type="ChEBI" id="CHEBI:58043"/>
    </ligand>
</feature>
<dbReference type="GO" id="GO:0006207">
    <property type="term" value="P:'de novo' pyrimidine nucleobase biosynthetic process"/>
    <property type="evidence" value="ECO:0007669"/>
    <property type="project" value="InterPro"/>
</dbReference>
<evidence type="ECO:0000256" key="8">
    <source>
        <dbReference type="ARBA" id="ARBA00048116"/>
    </source>
</evidence>
<dbReference type="PANTHER" id="PTHR23359">
    <property type="entry name" value="NUCLEOTIDE KINASE"/>
    <property type="match status" value="1"/>
</dbReference>
<dbReference type="EMBL" id="LVLJ01001251">
    <property type="protein sequence ID" value="OAE30749.1"/>
    <property type="molecule type" value="Genomic_DNA"/>
</dbReference>
<evidence type="ECO:0000256" key="2">
    <source>
        <dbReference type="ARBA" id="ARBA00022679"/>
    </source>
</evidence>
<dbReference type="EC" id="2.7.4.14" evidence="9"/>
<feature type="binding site" evidence="9">
    <location>
        <position position="205"/>
    </location>
    <ligand>
        <name>CMP</name>
        <dbReference type="ChEBI" id="CHEBI:60377"/>
    </ligand>
</feature>
<feature type="binding site" evidence="9">
    <location>
        <position position="241"/>
    </location>
    <ligand>
        <name>a ribonucleoside 5'-phosphate</name>
        <dbReference type="ChEBI" id="CHEBI:58043"/>
    </ligand>
</feature>
<name>A0A176WCD6_MARPO</name>
<dbReference type="InterPro" id="IPR006266">
    <property type="entry name" value="UMP_CMP_kinase"/>
</dbReference>
<comment type="caution">
    <text evidence="9">Lacks conserved residue(s) required for the propagation of feature annotation.</text>
</comment>
<feature type="binding site" evidence="9">
    <location>
        <position position="150"/>
    </location>
    <ligand>
        <name>a ribonucleoside 5'-phosphate</name>
        <dbReference type="ChEBI" id="CHEBI:58043"/>
    </ligand>
</feature>
<sequence>MGGRSRLVNRAILRTLSQHSSSSSSSPSTLPASGSGANAVREEVKSLGRAGGAILGSAVDESGARKAQWGAGWVFAAAGLVGMSGGAVGSLHTQAEEEPKASIVPEVARPASKPRVVFVLGGPGSGKGTQCAKIVDSYGFVHLSAGDLLRAEIKSGSPDGTMIQNMIKEGKIVPSSVTINLLKKAMAESNTDKFLIDGFPRNEENRADFEKVTGILPEFILFFDCPETELERRLLGRNEGRVDDNIETIRKRFKVFIESSLPVIDHYEKIGKARKIDATKSREEVFNAIDPLFRPFLETDLQRATEVLLKGIDSGDLSTYERFCDPGMTAFEPEASGHLVKGLDFHRFYFNKKVAGGNEAENFRQSTVTSPVVTLLDSNVGLVTYTRLVQDRSSSEVKAYNETRLWQRKKSALVVYKKYLLLHCKSLALDLGMYQSVTMTYNGGYSGTNDWSTHGKGNVQMKEEEKRAARECTQITRRPPKVKSFQFFVPTQHLMGVGFEPSEDSLAKPTNMLPAFRGLRDIQLSHVHQRNQNKTRFWRTHSSPTTCTSRHLDRH</sequence>
<feature type="binding site" evidence="9">
    <location>
        <position position="252"/>
    </location>
    <ligand>
        <name>a ribonucleoside 5'-phosphate</name>
        <dbReference type="ChEBI" id="CHEBI:58043"/>
    </ligand>
</feature>
<evidence type="ECO:0000256" key="9">
    <source>
        <dbReference type="HAMAP-Rule" id="MF_03172"/>
    </source>
</evidence>
<dbReference type="GO" id="GO:0005524">
    <property type="term" value="F:ATP binding"/>
    <property type="evidence" value="ECO:0007669"/>
    <property type="project" value="UniProtKB-KW"/>
</dbReference>
<feature type="binding site" evidence="9">
    <location>
        <position position="237"/>
    </location>
    <ligand>
        <name>ATP</name>
        <dbReference type="ChEBI" id="CHEBI:30616"/>
    </ligand>
</feature>
<gene>
    <name evidence="12" type="ORF">AXG93_2265s1060</name>
</gene>
<dbReference type="SUPFAM" id="SSF54427">
    <property type="entry name" value="NTF2-like"/>
    <property type="match status" value="1"/>
</dbReference>
<dbReference type="HAMAP" id="MF_03172">
    <property type="entry name" value="Adenylate_kinase_UMP_CMP_kin"/>
    <property type="match status" value="1"/>
</dbReference>